<dbReference type="Pfam" id="PF12822">
    <property type="entry name" value="ECF_trnsprt"/>
    <property type="match status" value="1"/>
</dbReference>
<evidence type="ECO:0000313" key="3">
    <source>
        <dbReference type="Proteomes" id="UP001224122"/>
    </source>
</evidence>
<dbReference type="InterPro" id="IPR024529">
    <property type="entry name" value="ECF_trnsprt_substrate-spec"/>
</dbReference>
<keyword evidence="1" id="KW-1133">Transmembrane helix</keyword>
<dbReference type="Proteomes" id="UP001224122">
    <property type="component" value="Unassembled WGS sequence"/>
</dbReference>
<evidence type="ECO:0000313" key="2">
    <source>
        <dbReference type="EMBL" id="MDQ0199636.1"/>
    </source>
</evidence>
<name>A0ABT9XWD4_9BACI</name>
<dbReference type="RefSeq" id="WP_307408739.1">
    <property type="nucleotide sequence ID" value="NZ_JAUSTW010000004.1"/>
</dbReference>
<dbReference type="EMBL" id="JAUSTW010000004">
    <property type="protein sequence ID" value="MDQ0199636.1"/>
    <property type="molecule type" value="Genomic_DNA"/>
</dbReference>
<comment type="caution">
    <text evidence="2">The sequence shown here is derived from an EMBL/GenBank/DDBJ whole genome shotgun (WGS) entry which is preliminary data.</text>
</comment>
<sequence length="169" mass="17943">MMKNKMNGKIISWLAMFTALSVVGASIKIPAIVGSVALDVFPALLAAALINSRGGAMVAAFGHLISALLGGFPLGPMHFLIAVEMALLVWIFGVFNKNNQKIAAIAVFILGNSFAAPVPFIFLINKAFYFSIVPSLLIGSILNTGIALFVIPRLSFLVKQGISKKEVKP</sequence>
<feature type="transmembrane region" description="Helical" evidence="1">
    <location>
        <begin position="78"/>
        <end position="95"/>
    </location>
</feature>
<organism evidence="2 3">
    <name type="scientific">Neobacillus ginsengisoli</name>
    <dbReference type="NCBI Taxonomy" id="904295"/>
    <lineage>
        <taxon>Bacteria</taxon>
        <taxon>Bacillati</taxon>
        <taxon>Bacillota</taxon>
        <taxon>Bacilli</taxon>
        <taxon>Bacillales</taxon>
        <taxon>Bacillaceae</taxon>
        <taxon>Neobacillus</taxon>
    </lineage>
</organism>
<dbReference type="Gene3D" id="1.10.1760.20">
    <property type="match status" value="1"/>
</dbReference>
<proteinExistence type="predicted"/>
<keyword evidence="1" id="KW-0812">Transmembrane</keyword>
<evidence type="ECO:0000256" key="1">
    <source>
        <dbReference type="SAM" id="Phobius"/>
    </source>
</evidence>
<feature type="transmembrane region" description="Helical" evidence="1">
    <location>
        <begin position="128"/>
        <end position="151"/>
    </location>
</feature>
<feature type="transmembrane region" description="Helical" evidence="1">
    <location>
        <begin position="102"/>
        <end position="122"/>
    </location>
</feature>
<accession>A0ABT9XWD4</accession>
<keyword evidence="1" id="KW-0472">Membrane</keyword>
<reference evidence="2 3" key="1">
    <citation type="submission" date="2023-07" db="EMBL/GenBank/DDBJ databases">
        <title>Genomic Encyclopedia of Type Strains, Phase IV (KMG-IV): sequencing the most valuable type-strain genomes for metagenomic binning, comparative biology and taxonomic classification.</title>
        <authorList>
            <person name="Goeker M."/>
        </authorList>
    </citation>
    <scope>NUCLEOTIDE SEQUENCE [LARGE SCALE GENOMIC DNA]</scope>
    <source>
        <strain evidence="2 3">DSM 27594</strain>
    </source>
</reference>
<keyword evidence="3" id="KW-1185">Reference proteome</keyword>
<protein>
    <submittedName>
        <fullName evidence="2">Membrane protein</fullName>
    </submittedName>
</protein>
<gene>
    <name evidence="2" type="ORF">J2S10_002818</name>
</gene>